<dbReference type="InterPro" id="IPR036388">
    <property type="entry name" value="WH-like_DNA-bd_sf"/>
</dbReference>
<keyword evidence="4" id="KW-0804">Transcription</keyword>
<evidence type="ECO:0000256" key="5">
    <source>
        <dbReference type="PROSITE-ProRule" id="PRU01091"/>
    </source>
</evidence>
<dbReference type="GO" id="GO:0006355">
    <property type="term" value="P:regulation of DNA-templated transcription"/>
    <property type="evidence" value="ECO:0007669"/>
    <property type="project" value="InterPro"/>
</dbReference>
<dbReference type="GO" id="GO:0003677">
    <property type="term" value="F:DNA binding"/>
    <property type="evidence" value="ECO:0007669"/>
    <property type="project" value="UniProtKB-UniRule"/>
</dbReference>
<dbReference type="InterPro" id="IPR001867">
    <property type="entry name" value="OmpR/PhoB-type_DNA-bd"/>
</dbReference>
<dbReference type="InterPro" id="IPR042197">
    <property type="entry name" value="Apaf_helical"/>
</dbReference>
<dbReference type="Pfam" id="PF00486">
    <property type="entry name" value="Trans_reg_C"/>
    <property type="match status" value="1"/>
</dbReference>
<dbReference type="Gene3D" id="3.40.50.300">
    <property type="entry name" value="P-loop containing nucleotide triphosphate hydrolases"/>
    <property type="match status" value="1"/>
</dbReference>
<dbReference type="SUPFAM" id="SSF46894">
    <property type="entry name" value="C-terminal effector domain of the bipartite response regulators"/>
    <property type="match status" value="1"/>
</dbReference>
<dbReference type="PRINTS" id="PR00364">
    <property type="entry name" value="DISEASERSIST"/>
</dbReference>
<evidence type="ECO:0000256" key="1">
    <source>
        <dbReference type="ARBA" id="ARBA00005820"/>
    </source>
</evidence>
<dbReference type="SMART" id="SM00862">
    <property type="entry name" value="Trans_reg_C"/>
    <property type="match status" value="1"/>
</dbReference>
<comment type="similarity">
    <text evidence="1">Belongs to the AfsR/DnrI/RedD regulatory family.</text>
</comment>
<keyword evidence="8" id="KW-1185">Reference proteome</keyword>
<evidence type="ECO:0000313" key="8">
    <source>
        <dbReference type="Proteomes" id="UP000680865"/>
    </source>
</evidence>
<dbReference type="CDD" id="cd15831">
    <property type="entry name" value="BTAD"/>
    <property type="match status" value="1"/>
</dbReference>
<organism evidence="7 8">
    <name type="scientific">Winogradskya consettensis</name>
    <dbReference type="NCBI Taxonomy" id="113560"/>
    <lineage>
        <taxon>Bacteria</taxon>
        <taxon>Bacillati</taxon>
        <taxon>Actinomycetota</taxon>
        <taxon>Actinomycetes</taxon>
        <taxon>Micromonosporales</taxon>
        <taxon>Micromonosporaceae</taxon>
        <taxon>Winogradskya</taxon>
    </lineage>
</organism>
<evidence type="ECO:0000256" key="2">
    <source>
        <dbReference type="ARBA" id="ARBA00023015"/>
    </source>
</evidence>
<dbReference type="AlphaFoldDB" id="A0A919S6V8"/>
<dbReference type="InterPro" id="IPR027417">
    <property type="entry name" value="P-loop_NTPase"/>
</dbReference>
<accession>A0A919S6V8</accession>
<dbReference type="Pfam" id="PF03704">
    <property type="entry name" value="BTAD"/>
    <property type="match status" value="1"/>
</dbReference>
<gene>
    <name evidence="7" type="ORF">Aco04nite_03130</name>
</gene>
<sequence>MTEVRLGILGPLVVTYGGLELAITAGRDRTVLAMLILRAGRIVGVEELISAVWEDGPPATARAQLQTCVSRLRRVLPAGIIRTDPAGYAVVTAPEDLDAARFTRLTERARAEGNTPDEAAKLFREALALWRGPALVGLDARGVRRLAAVLDEQRAAAVEDWIDVQLAAGHERDLVAELTGLVDSFPLRERLRAQLMLVLHRLGRRADALAEYARTVELLREELGIEPGPALRDLHDRIVAGEVAPAPAVRPRFAPVRNLPRTVGDFTGRDATVERLVRAAAVTTVLTVDGMAGSGKTAVALQAAELLRGAYPDAQLFIDLRGFSEGEPLAPAAALLDLLRQLGVAADRIPPDLDGRAELWRSELAGRRALVILDNAESSAHVARLLPSSSAGLVVVTSRHRLLGLDGGHPESLPMLDEPEAVALLGRIAGVRVAAEPEAALEVVRRCGLLPLAIRLAGARLAHRPRWAVGDLAARLSASALAELAAEDRTVAGAIALSYRRLPEPAQRLFRLLGLHPAERFGVVSVAALGGLPLPEAQDLIDDLVDVHLIEEPDPHRYRLHELVRQYAASLAESDGQALSQLLDLHLHATAELTRAGIDLPPAARPDLVARAVAEPDWLAEQRTSLAPLIRAGEPRAAWQLAQVSGSYLYHLGHPEELITVQTEGLAAAQRTGDRRAVTLIGDCLAAALAGAGRLAEALDRLDTGRAAILLELGRQQEAHAEADRVFQDLRQQGASPGAAARTSGLARVLNELGRHREALGYARAGLQDAVERKLTGPVGVCLSDVARARIELGDLEPAGRLLDAADGVLRRSGFLVERIEVLRLRGLLEVRRGRAVRGAVAYGAALDLARELGWRVAVPLVANDLGVALLVTGDYERAGEQHEHALSSAQHTGAQLQEGRAFEGLGACAAARGDPGAARRHWWHARGIFDRIGSPRRDEADRRLGELDA</sequence>
<proteinExistence type="inferred from homology"/>
<dbReference type="EMBL" id="BOQP01000002">
    <property type="protein sequence ID" value="GIM66716.1"/>
    <property type="molecule type" value="Genomic_DNA"/>
</dbReference>
<evidence type="ECO:0000256" key="4">
    <source>
        <dbReference type="ARBA" id="ARBA00023163"/>
    </source>
</evidence>
<dbReference type="GO" id="GO:0043531">
    <property type="term" value="F:ADP binding"/>
    <property type="evidence" value="ECO:0007669"/>
    <property type="project" value="InterPro"/>
</dbReference>
<keyword evidence="2" id="KW-0805">Transcription regulation</keyword>
<dbReference type="Gene3D" id="1.10.10.10">
    <property type="entry name" value="Winged helix-like DNA-binding domain superfamily/Winged helix DNA-binding domain"/>
    <property type="match status" value="1"/>
</dbReference>
<feature type="domain" description="OmpR/PhoB-type" evidence="6">
    <location>
        <begin position="1"/>
        <end position="92"/>
    </location>
</feature>
<comment type="caution">
    <text evidence="7">The sequence shown here is derived from an EMBL/GenBank/DDBJ whole genome shotgun (WGS) entry which is preliminary data.</text>
</comment>
<evidence type="ECO:0000256" key="3">
    <source>
        <dbReference type="ARBA" id="ARBA00023125"/>
    </source>
</evidence>
<evidence type="ECO:0000259" key="6">
    <source>
        <dbReference type="PROSITE" id="PS51755"/>
    </source>
</evidence>
<dbReference type="InterPro" id="IPR051677">
    <property type="entry name" value="AfsR-DnrI-RedD_regulator"/>
</dbReference>
<feature type="DNA-binding region" description="OmpR/PhoB-type" evidence="5">
    <location>
        <begin position="1"/>
        <end position="92"/>
    </location>
</feature>
<dbReference type="PROSITE" id="PS51755">
    <property type="entry name" value="OMPR_PHOB"/>
    <property type="match status" value="1"/>
</dbReference>
<dbReference type="GO" id="GO:0000160">
    <property type="term" value="P:phosphorelay signal transduction system"/>
    <property type="evidence" value="ECO:0007669"/>
    <property type="project" value="InterPro"/>
</dbReference>
<dbReference type="Proteomes" id="UP000680865">
    <property type="component" value="Unassembled WGS sequence"/>
</dbReference>
<dbReference type="Gene3D" id="1.10.8.430">
    <property type="entry name" value="Helical domain of apoptotic protease-activating factors"/>
    <property type="match status" value="1"/>
</dbReference>
<dbReference type="InterPro" id="IPR016032">
    <property type="entry name" value="Sig_transdc_resp-reg_C-effctor"/>
</dbReference>
<dbReference type="SUPFAM" id="SSF52540">
    <property type="entry name" value="P-loop containing nucleoside triphosphate hydrolases"/>
    <property type="match status" value="1"/>
</dbReference>
<dbReference type="SUPFAM" id="SSF48452">
    <property type="entry name" value="TPR-like"/>
    <property type="match status" value="3"/>
</dbReference>
<dbReference type="InterPro" id="IPR011990">
    <property type="entry name" value="TPR-like_helical_dom_sf"/>
</dbReference>
<dbReference type="RefSeq" id="WP_244875666.1">
    <property type="nucleotide sequence ID" value="NZ_BAAATW010000001.1"/>
</dbReference>
<dbReference type="Gene3D" id="1.25.40.10">
    <property type="entry name" value="Tetratricopeptide repeat domain"/>
    <property type="match status" value="3"/>
</dbReference>
<dbReference type="PANTHER" id="PTHR35807:SF1">
    <property type="entry name" value="TRANSCRIPTIONAL REGULATOR REDD"/>
    <property type="match status" value="1"/>
</dbReference>
<dbReference type="SMART" id="SM01043">
    <property type="entry name" value="BTAD"/>
    <property type="match status" value="1"/>
</dbReference>
<dbReference type="InterPro" id="IPR005158">
    <property type="entry name" value="BTAD"/>
</dbReference>
<evidence type="ECO:0000313" key="7">
    <source>
        <dbReference type="EMBL" id="GIM66716.1"/>
    </source>
</evidence>
<protein>
    <submittedName>
        <fullName evidence="7">SARP family transcriptional regulator</fullName>
    </submittedName>
</protein>
<keyword evidence="3 5" id="KW-0238">DNA-binding</keyword>
<dbReference type="PANTHER" id="PTHR35807">
    <property type="entry name" value="TRANSCRIPTIONAL REGULATOR REDD-RELATED"/>
    <property type="match status" value="1"/>
</dbReference>
<reference evidence="7" key="1">
    <citation type="submission" date="2021-03" db="EMBL/GenBank/DDBJ databases">
        <title>Whole genome shotgun sequence of Actinoplanes consettensis NBRC 14913.</title>
        <authorList>
            <person name="Komaki H."/>
            <person name="Tamura T."/>
        </authorList>
    </citation>
    <scope>NUCLEOTIDE SEQUENCE</scope>
    <source>
        <strain evidence="7">NBRC 14913</strain>
    </source>
</reference>
<name>A0A919S6V8_9ACTN</name>